<dbReference type="EMBL" id="ASHM01023477">
    <property type="protein sequence ID" value="PNX71557.1"/>
    <property type="molecule type" value="Genomic_DNA"/>
</dbReference>
<dbReference type="GO" id="GO:0022627">
    <property type="term" value="C:cytosolic small ribosomal subunit"/>
    <property type="evidence" value="ECO:0007669"/>
    <property type="project" value="TreeGrafter"/>
</dbReference>
<evidence type="ECO:0000256" key="1">
    <source>
        <dbReference type="ARBA" id="ARBA00005943"/>
    </source>
</evidence>
<dbReference type="PANTHER" id="PTHR10769">
    <property type="entry name" value="40S RIBOSOMAL PROTEIN S28"/>
    <property type="match status" value="1"/>
</dbReference>
<dbReference type="InterPro" id="IPR000289">
    <property type="entry name" value="Ribosomal_eS28"/>
</dbReference>
<evidence type="ECO:0000256" key="2">
    <source>
        <dbReference type="ARBA" id="ARBA00022980"/>
    </source>
</evidence>
<dbReference type="Gene3D" id="2.40.50.140">
    <property type="entry name" value="Nucleic acid-binding proteins"/>
    <property type="match status" value="1"/>
</dbReference>
<sequence length="140" mass="16008">RMDTQIKHATVEKVIGRTGSRGQVTQVRVRFTDDQTRHIMRNVKGPVRVGDTLTLLESEREARSVSSSIGLIVNLFQWKTKVAETYFLRLECFVSVSLSMRNLTPFQYDNAVIAVLRIFELKIPKPKTMITNDFACSLVF</sequence>
<evidence type="ECO:0000313" key="5">
    <source>
        <dbReference type="Proteomes" id="UP000236291"/>
    </source>
</evidence>
<organism evidence="4 5">
    <name type="scientific">Trifolium pratense</name>
    <name type="common">Red clover</name>
    <dbReference type="NCBI Taxonomy" id="57577"/>
    <lineage>
        <taxon>Eukaryota</taxon>
        <taxon>Viridiplantae</taxon>
        <taxon>Streptophyta</taxon>
        <taxon>Embryophyta</taxon>
        <taxon>Tracheophyta</taxon>
        <taxon>Spermatophyta</taxon>
        <taxon>Magnoliopsida</taxon>
        <taxon>eudicotyledons</taxon>
        <taxon>Gunneridae</taxon>
        <taxon>Pentapetalae</taxon>
        <taxon>rosids</taxon>
        <taxon>fabids</taxon>
        <taxon>Fabales</taxon>
        <taxon>Fabaceae</taxon>
        <taxon>Papilionoideae</taxon>
        <taxon>50 kb inversion clade</taxon>
        <taxon>NPAAA clade</taxon>
        <taxon>Hologalegina</taxon>
        <taxon>IRL clade</taxon>
        <taxon>Trifolieae</taxon>
        <taxon>Trifolium</taxon>
    </lineage>
</organism>
<dbReference type="GO" id="GO:0030490">
    <property type="term" value="P:maturation of SSU-rRNA"/>
    <property type="evidence" value="ECO:0007669"/>
    <property type="project" value="TreeGrafter"/>
</dbReference>
<dbReference type="AlphaFoldDB" id="A0A2K3KZ56"/>
<dbReference type="GO" id="GO:0003735">
    <property type="term" value="F:structural constituent of ribosome"/>
    <property type="evidence" value="ECO:0007669"/>
    <property type="project" value="InterPro"/>
</dbReference>
<accession>A0A2K3KZ56</accession>
<keyword evidence="2 4" id="KW-0689">Ribosomal protein</keyword>
<dbReference type="STRING" id="57577.A0A2K3KZ56"/>
<evidence type="ECO:0000256" key="3">
    <source>
        <dbReference type="ARBA" id="ARBA00023274"/>
    </source>
</evidence>
<proteinExistence type="inferred from homology"/>
<dbReference type="CDD" id="cd04457">
    <property type="entry name" value="S1_S28E"/>
    <property type="match status" value="1"/>
</dbReference>
<evidence type="ECO:0000313" key="4">
    <source>
        <dbReference type="EMBL" id="PNX71557.1"/>
    </source>
</evidence>
<comment type="caution">
    <text evidence="4">The sequence shown here is derived from an EMBL/GenBank/DDBJ whole genome shotgun (WGS) entry which is preliminary data.</text>
</comment>
<comment type="similarity">
    <text evidence="1">Belongs to the eukaryotic ribosomal protein eS28 family.</text>
</comment>
<dbReference type="SUPFAM" id="SSF50249">
    <property type="entry name" value="Nucleic acid-binding proteins"/>
    <property type="match status" value="1"/>
</dbReference>
<name>A0A2K3KZ56_TRIPR</name>
<feature type="non-terminal residue" evidence="4">
    <location>
        <position position="1"/>
    </location>
</feature>
<dbReference type="Proteomes" id="UP000236291">
    <property type="component" value="Unassembled WGS sequence"/>
</dbReference>
<gene>
    <name evidence="4" type="ORF">L195_g027437</name>
</gene>
<reference evidence="4 5" key="2">
    <citation type="journal article" date="2017" name="Front. Plant Sci.">
        <title>Gene Classification and Mining of Molecular Markers Useful in Red Clover (Trifolium pratense) Breeding.</title>
        <authorList>
            <person name="Istvanek J."/>
            <person name="Dluhosova J."/>
            <person name="Dluhos P."/>
            <person name="Patkova L."/>
            <person name="Nedelnik J."/>
            <person name="Repkova J."/>
        </authorList>
    </citation>
    <scope>NUCLEOTIDE SEQUENCE [LARGE SCALE GENOMIC DNA]</scope>
    <source>
        <strain evidence="5">cv. Tatra</strain>
        <tissue evidence="4">Young leaves</tissue>
    </source>
</reference>
<reference evidence="4 5" key="1">
    <citation type="journal article" date="2014" name="Am. J. Bot.">
        <title>Genome assembly and annotation for red clover (Trifolium pratense; Fabaceae).</title>
        <authorList>
            <person name="Istvanek J."/>
            <person name="Jaros M."/>
            <person name="Krenek A."/>
            <person name="Repkova J."/>
        </authorList>
    </citation>
    <scope>NUCLEOTIDE SEQUENCE [LARGE SCALE GENOMIC DNA]</scope>
    <source>
        <strain evidence="5">cv. Tatra</strain>
        <tissue evidence="4">Young leaves</tissue>
    </source>
</reference>
<protein>
    <submittedName>
        <fullName evidence="4">40S ribosomal protein s28-like</fullName>
    </submittedName>
</protein>
<dbReference type="InterPro" id="IPR012340">
    <property type="entry name" value="NA-bd_OB-fold"/>
</dbReference>
<dbReference type="GO" id="GO:0000028">
    <property type="term" value="P:ribosomal small subunit assembly"/>
    <property type="evidence" value="ECO:0007669"/>
    <property type="project" value="TreeGrafter"/>
</dbReference>
<dbReference type="GO" id="GO:0006412">
    <property type="term" value="P:translation"/>
    <property type="evidence" value="ECO:0007669"/>
    <property type="project" value="InterPro"/>
</dbReference>
<dbReference type="Pfam" id="PF01200">
    <property type="entry name" value="Ribosomal_S28e"/>
    <property type="match status" value="1"/>
</dbReference>
<dbReference type="PANTHER" id="PTHR10769:SF3">
    <property type="entry name" value="SMALL RIBOSOMAL SUBUNIT PROTEIN ES28"/>
    <property type="match status" value="1"/>
</dbReference>
<keyword evidence="3" id="KW-0687">Ribonucleoprotein</keyword>